<comment type="caution">
    <text evidence="8">The sequence shown here is derived from an EMBL/GenBank/DDBJ whole genome shotgun (WGS) entry which is preliminary data.</text>
</comment>
<proteinExistence type="predicted"/>
<name>A0AAV8P7T8_ENSVE</name>
<keyword evidence="9" id="KW-1185">Reference proteome</keyword>
<evidence type="ECO:0000256" key="1">
    <source>
        <dbReference type="ARBA" id="ARBA00004123"/>
    </source>
</evidence>
<dbReference type="GO" id="GO:0005634">
    <property type="term" value="C:nucleus"/>
    <property type="evidence" value="ECO:0007669"/>
    <property type="project" value="UniProtKB-SubCell"/>
</dbReference>
<evidence type="ECO:0000256" key="5">
    <source>
        <dbReference type="ARBA" id="ARBA00023242"/>
    </source>
</evidence>
<evidence type="ECO:0000313" key="8">
    <source>
        <dbReference type="EMBL" id="KAJ8470535.1"/>
    </source>
</evidence>
<feature type="domain" description="Myb-like" evidence="7">
    <location>
        <begin position="61"/>
        <end position="117"/>
    </location>
</feature>
<keyword evidence="2" id="KW-0805">Transcription regulation</keyword>
<dbReference type="PROSITE" id="PS50090">
    <property type="entry name" value="MYB_LIKE"/>
    <property type="match status" value="1"/>
</dbReference>
<sequence>MMHGGGGGDGGYVGRMAMVSGIRLQANPGAAAEMVDTSGGAGVPQPPQPRLRMKEEKVPQWSQQETRDLIAIRAELERDLAVARRSRTLWEAVAARMRERGHRRTPDQCKCKWKNLVNRYKAADPADGRQCPFFEELNAVFLERATNTQRLLLESDSTASPSKKKLKRLRGDRSSSDEFPEDENGSDEERLSRSRKKKADSSRGGGQRAVGIRELLQEFLQQQRRMELQWQDTVERRGQERRALEHEWRLSMEKLERERLLLEQAWREREEQRRMREESRAEKRDALLTTLLSKLIQDDI</sequence>
<dbReference type="PANTHER" id="PTHR21654:SF84">
    <property type="entry name" value="SI:DKEY-66I24.7"/>
    <property type="match status" value="1"/>
</dbReference>
<dbReference type="AlphaFoldDB" id="A0AAV8P7T8"/>
<evidence type="ECO:0000256" key="2">
    <source>
        <dbReference type="ARBA" id="ARBA00023015"/>
    </source>
</evidence>
<feature type="region of interest" description="Disordered" evidence="6">
    <location>
        <begin position="152"/>
        <end position="207"/>
    </location>
</feature>
<dbReference type="InterPro" id="IPR044822">
    <property type="entry name" value="Myb_DNA-bind_4"/>
</dbReference>
<evidence type="ECO:0000256" key="6">
    <source>
        <dbReference type="SAM" id="MobiDB-lite"/>
    </source>
</evidence>
<comment type="subcellular location">
    <subcellularLocation>
        <location evidence="1">Nucleus</location>
    </subcellularLocation>
</comment>
<dbReference type="EMBL" id="JAQQAF010000007">
    <property type="protein sequence ID" value="KAJ8470535.1"/>
    <property type="molecule type" value="Genomic_DNA"/>
</dbReference>
<dbReference type="Pfam" id="PF13837">
    <property type="entry name" value="Myb_DNA-bind_4"/>
    <property type="match status" value="1"/>
</dbReference>
<evidence type="ECO:0000256" key="3">
    <source>
        <dbReference type="ARBA" id="ARBA00023125"/>
    </source>
</evidence>
<gene>
    <name evidence="8" type="ORF">OPV22_024878</name>
</gene>
<keyword evidence="4" id="KW-0804">Transcription</keyword>
<dbReference type="SMART" id="SM00717">
    <property type="entry name" value="SANT"/>
    <property type="match status" value="1"/>
</dbReference>
<reference evidence="8 9" key="1">
    <citation type="submission" date="2022-12" db="EMBL/GenBank/DDBJ databases">
        <title>Chromosome-scale assembly of the Ensete ventricosum genome.</title>
        <authorList>
            <person name="Dussert Y."/>
            <person name="Stocks J."/>
            <person name="Wendawek A."/>
            <person name="Woldeyes F."/>
            <person name="Nichols R.A."/>
            <person name="Borrell J.S."/>
        </authorList>
    </citation>
    <scope>NUCLEOTIDE SEQUENCE [LARGE SCALE GENOMIC DNA]</scope>
    <source>
        <strain evidence="9">cv. Maze</strain>
        <tissue evidence="8">Seeds</tissue>
    </source>
</reference>
<protein>
    <recommendedName>
        <fullName evidence="7">Myb-like domain-containing protein</fullName>
    </recommendedName>
</protein>
<feature type="compositionally biased region" description="Polar residues" evidence="6">
    <location>
        <begin position="152"/>
        <end position="161"/>
    </location>
</feature>
<evidence type="ECO:0000256" key="4">
    <source>
        <dbReference type="ARBA" id="ARBA00023163"/>
    </source>
</evidence>
<dbReference type="CDD" id="cd12203">
    <property type="entry name" value="GT1"/>
    <property type="match status" value="1"/>
</dbReference>
<evidence type="ECO:0000313" key="9">
    <source>
        <dbReference type="Proteomes" id="UP001222027"/>
    </source>
</evidence>
<dbReference type="PANTHER" id="PTHR21654">
    <property type="entry name" value="FI21293P1"/>
    <property type="match status" value="1"/>
</dbReference>
<evidence type="ECO:0000259" key="7">
    <source>
        <dbReference type="PROSITE" id="PS50090"/>
    </source>
</evidence>
<feature type="region of interest" description="Disordered" evidence="6">
    <location>
        <begin position="30"/>
        <end position="50"/>
    </location>
</feature>
<dbReference type="GO" id="GO:0003677">
    <property type="term" value="F:DNA binding"/>
    <property type="evidence" value="ECO:0007669"/>
    <property type="project" value="UniProtKB-KW"/>
</dbReference>
<keyword evidence="5" id="KW-0539">Nucleus</keyword>
<dbReference type="Proteomes" id="UP001222027">
    <property type="component" value="Unassembled WGS sequence"/>
</dbReference>
<organism evidence="8 9">
    <name type="scientific">Ensete ventricosum</name>
    <name type="common">Abyssinian banana</name>
    <name type="synonym">Musa ensete</name>
    <dbReference type="NCBI Taxonomy" id="4639"/>
    <lineage>
        <taxon>Eukaryota</taxon>
        <taxon>Viridiplantae</taxon>
        <taxon>Streptophyta</taxon>
        <taxon>Embryophyta</taxon>
        <taxon>Tracheophyta</taxon>
        <taxon>Spermatophyta</taxon>
        <taxon>Magnoliopsida</taxon>
        <taxon>Liliopsida</taxon>
        <taxon>Zingiberales</taxon>
        <taxon>Musaceae</taxon>
        <taxon>Ensete</taxon>
    </lineage>
</organism>
<dbReference type="GO" id="GO:0006355">
    <property type="term" value="P:regulation of DNA-templated transcription"/>
    <property type="evidence" value="ECO:0007669"/>
    <property type="project" value="UniProtKB-ARBA"/>
</dbReference>
<keyword evidence="3" id="KW-0238">DNA-binding</keyword>
<dbReference type="InterPro" id="IPR001005">
    <property type="entry name" value="SANT/Myb"/>
</dbReference>
<dbReference type="Gene3D" id="1.10.10.60">
    <property type="entry name" value="Homeodomain-like"/>
    <property type="match status" value="1"/>
</dbReference>
<dbReference type="FunFam" id="1.10.10.60:FF:000032">
    <property type="entry name" value="Zinc finger and SCAN domain-containing 20"/>
    <property type="match status" value="1"/>
</dbReference>
<accession>A0AAV8P7T8</accession>